<sequence length="239" mass="24798">MPPNAVSDLTSEPSIADLPADALPAASLPVDGAELAAFIAAKLCHDFISPAGAVMSGLDLLDDPSAQDMRDDALGLIRQSAAKMVALVHFARVAFGAATSSEQFSGAELHGLLTGLTDGGRATLDWRVGEEVFTKLQARALLNLAYLTVGALPMGGAATVAVRREGGQLILIGSAEGARARLKAEALTGLTGERLTEGLAGQWIQPYWLWLTACDAGGRLETTVEDGRVALIARLPLAD</sequence>
<dbReference type="RefSeq" id="WP_191744445.1">
    <property type="nucleotide sequence ID" value="NZ_JACSQU010000003.1"/>
</dbReference>
<accession>A0ABR8R2N1</accession>
<dbReference type="Pfam" id="PF10090">
    <property type="entry name" value="HPTransfase"/>
    <property type="match status" value="1"/>
</dbReference>
<evidence type="ECO:0000313" key="3">
    <source>
        <dbReference type="Proteomes" id="UP000638918"/>
    </source>
</evidence>
<dbReference type="NCBIfam" id="NF046025">
    <property type="entry name" value="HisPtaseChptCaul"/>
    <property type="match status" value="1"/>
</dbReference>
<name>A0ABR8R2N1_9CAUL</name>
<dbReference type="Gene3D" id="1.10.287.130">
    <property type="match status" value="1"/>
</dbReference>
<keyword evidence="3" id="KW-1185">Reference proteome</keyword>
<reference evidence="2 3" key="1">
    <citation type="submission" date="2020-08" db="EMBL/GenBank/DDBJ databases">
        <title>A Genomic Blueprint of the Chicken Gut Microbiome.</title>
        <authorList>
            <person name="Gilroy R."/>
            <person name="Ravi A."/>
            <person name="Getino M."/>
            <person name="Pursley I."/>
            <person name="Horton D.L."/>
            <person name="Alikhan N.-F."/>
            <person name="Baker D."/>
            <person name="Gharbi K."/>
            <person name="Hall N."/>
            <person name="Watson M."/>
            <person name="Adriaenssens E.M."/>
            <person name="Foster-Nyarko E."/>
            <person name="Jarju S."/>
            <person name="Secka A."/>
            <person name="Antonio M."/>
            <person name="Oren A."/>
            <person name="Chaudhuri R."/>
            <person name="La Ragione R.M."/>
            <person name="Hildebrand F."/>
            <person name="Pallen M.J."/>
        </authorList>
    </citation>
    <scope>NUCLEOTIDE SEQUENCE [LARGE SCALE GENOMIC DNA]</scope>
    <source>
        <strain evidence="2 3">Sa3CVA3</strain>
    </source>
</reference>
<dbReference type="InterPro" id="IPR036890">
    <property type="entry name" value="HATPase_C_sf"/>
</dbReference>
<dbReference type="InterPro" id="IPR018762">
    <property type="entry name" value="ChpT_C"/>
</dbReference>
<protein>
    <submittedName>
        <fullName evidence="2">Histidine phosphotransferase</fullName>
    </submittedName>
</protein>
<gene>
    <name evidence="2" type="ORF">H9656_11690</name>
</gene>
<organism evidence="2 3">
    <name type="scientific">Brevundimonas guildfordensis</name>
    <dbReference type="NCBI Taxonomy" id="2762241"/>
    <lineage>
        <taxon>Bacteria</taxon>
        <taxon>Pseudomonadati</taxon>
        <taxon>Pseudomonadota</taxon>
        <taxon>Alphaproteobacteria</taxon>
        <taxon>Caulobacterales</taxon>
        <taxon>Caulobacteraceae</taxon>
        <taxon>Brevundimonas</taxon>
    </lineage>
</organism>
<proteinExistence type="predicted"/>
<dbReference type="Proteomes" id="UP000638918">
    <property type="component" value="Unassembled WGS sequence"/>
</dbReference>
<dbReference type="Gene3D" id="3.30.565.10">
    <property type="entry name" value="Histidine kinase-like ATPase, C-terminal domain"/>
    <property type="match status" value="1"/>
</dbReference>
<feature type="domain" description="Histidine phosphotransferase ChpT C-terminal" evidence="1">
    <location>
        <begin position="107"/>
        <end position="226"/>
    </location>
</feature>
<evidence type="ECO:0000259" key="1">
    <source>
        <dbReference type="Pfam" id="PF10090"/>
    </source>
</evidence>
<comment type="caution">
    <text evidence="2">The sequence shown here is derived from an EMBL/GenBank/DDBJ whole genome shotgun (WGS) entry which is preliminary data.</text>
</comment>
<evidence type="ECO:0000313" key="2">
    <source>
        <dbReference type="EMBL" id="MBD7942045.1"/>
    </source>
</evidence>
<dbReference type="EMBL" id="JACSQU010000003">
    <property type="protein sequence ID" value="MBD7942045.1"/>
    <property type="molecule type" value="Genomic_DNA"/>
</dbReference>